<evidence type="ECO:0000313" key="4">
    <source>
        <dbReference type="EMBL" id="GHC69136.1"/>
    </source>
</evidence>
<dbReference type="PANTHER" id="PTHR30632">
    <property type="entry name" value="MOLYBDATE-BINDING PERIPLASMIC PROTEIN"/>
    <property type="match status" value="1"/>
</dbReference>
<sequence length="288" mass="30890">MFLKEWRNRPIPGDCLASLLYSWKHSETISDPLSFQVPCMRIVAIASLLSALAWPAASWAQQITVSAAASLSDAFKELAPRFEAAKPGTTVRFNFAASGVLLQQIRQGAPVDVFASADQETMDRADAQKRIDAASRRNFVTNSLVLIEPAQGGTGITGLADLNRPAVRKIAVGKTATVPVGRYTKEVLDAISLWKVLEPKFVQADSARQVLDYVSRGEVEAGFVYRTDATVAGNKVKVVASPQGATPVSYPIAVVADSPHKAAAADFIAFVRSEPGQQVLARHGFGKP</sequence>
<dbReference type="PANTHER" id="PTHR30632:SF0">
    <property type="entry name" value="SULFATE-BINDING PROTEIN"/>
    <property type="match status" value="1"/>
</dbReference>
<dbReference type="SUPFAM" id="SSF53850">
    <property type="entry name" value="Periplasmic binding protein-like II"/>
    <property type="match status" value="1"/>
</dbReference>
<dbReference type="Proteomes" id="UP000626210">
    <property type="component" value="Unassembled WGS sequence"/>
</dbReference>
<dbReference type="InterPro" id="IPR005950">
    <property type="entry name" value="ModA"/>
</dbReference>
<evidence type="ECO:0000256" key="3">
    <source>
        <dbReference type="ARBA" id="ARBA00022729"/>
    </source>
</evidence>
<accession>A0ABQ3FVK0</accession>
<dbReference type="Pfam" id="PF13531">
    <property type="entry name" value="SBP_bac_11"/>
    <property type="match status" value="1"/>
</dbReference>
<dbReference type="NCBIfam" id="TIGR01256">
    <property type="entry name" value="modA"/>
    <property type="match status" value="1"/>
</dbReference>
<name>A0ABQ3FVK0_9BURK</name>
<evidence type="ECO:0000313" key="5">
    <source>
        <dbReference type="Proteomes" id="UP000626210"/>
    </source>
</evidence>
<dbReference type="Gene3D" id="3.40.190.10">
    <property type="entry name" value="Periplasmic binding protein-like II"/>
    <property type="match status" value="2"/>
</dbReference>
<dbReference type="InterPro" id="IPR050682">
    <property type="entry name" value="ModA/WtpA"/>
</dbReference>
<keyword evidence="3" id="KW-0732">Signal</keyword>
<organism evidence="4 5">
    <name type="scientific">Pseudorhodoferax aquiterrae</name>
    <dbReference type="NCBI Taxonomy" id="747304"/>
    <lineage>
        <taxon>Bacteria</taxon>
        <taxon>Pseudomonadati</taxon>
        <taxon>Pseudomonadota</taxon>
        <taxon>Betaproteobacteria</taxon>
        <taxon>Burkholderiales</taxon>
        <taxon>Comamonadaceae</taxon>
    </lineage>
</organism>
<evidence type="ECO:0000256" key="1">
    <source>
        <dbReference type="ARBA" id="ARBA00009175"/>
    </source>
</evidence>
<evidence type="ECO:0000256" key="2">
    <source>
        <dbReference type="ARBA" id="ARBA00022723"/>
    </source>
</evidence>
<keyword evidence="5" id="KW-1185">Reference proteome</keyword>
<reference evidence="5" key="1">
    <citation type="journal article" date="2019" name="Int. J. Syst. Evol. Microbiol.">
        <title>The Global Catalogue of Microorganisms (GCM) 10K type strain sequencing project: providing services to taxonomists for standard genome sequencing and annotation.</title>
        <authorList>
            <consortium name="The Broad Institute Genomics Platform"/>
            <consortium name="The Broad Institute Genome Sequencing Center for Infectious Disease"/>
            <person name="Wu L."/>
            <person name="Ma J."/>
        </authorList>
    </citation>
    <scope>NUCLEOTIDE SEQUENCE [LARGE SCALE GENOMIC DNA]</scope>
    <source>
        <strain evidence="5">KCTC 23314</strain>
    </source>
</reference>
<comment type="similarity">
    <text evidence="1">Belongs to the bacterial solute-binding protein ModA family.</text>
</comment>
<keyword evidence="2" id="KW-0479">Metal-binding</keyword>
<protein>
    <submittedName>
        <fullName evidence="4">Molybdate ABC transporter substrate-binding protein</fullName>
    </submittedName>
</protein>
<gene>
    <name evidence="4" type="ORF">GCM10007320_02190</name>
</gene>
<comment type="caution">
    <text evidence="4">The sequence shown here is derived from an EMBL/GenBank/DDBJ whole genome shotgun (WGS) entry which is preliminary data.</text>
</comment>
<proteinExistence type="inferred from homology"/>
<dbReference type="PIRSF" id="PIRSF004846">
    <property type="entry name" value="ModA"/>
    <property type="match status" value="1"/>
</dbReference>
<dbReference type="EMBL" id="BMYK01000001">
    <property type="protein sequence ID" value="GHC69136.1"/>
    <property type="molecule type" value="Genomic_DNA"/>
</dbReference>